<dbReference type="InterPro" id="IPR003961">
    <property type="entry name" value="FN3_dom"/>
</dbReference>
<feature type="domain" description="Fibronectin type-III" evidence="4">
    <location>
        <begin position="40"/>
        <end position="130"/>
    </location>
</feature>
<keyword evidence="1" id="KW-0479">Metal-binding</keyword>
<dbReference type="InterPro" id="IPR036116">
    <property type="entry name" value="FN3_sf"/>
</dbReference>
<evidence type="ECO:0000256" key="2">
    <source>
        <dbReference type="ARBA" id="ARBA00023180"/>
    </source>
</evidence>
<evidence type="ECO:0000256" key="3">
    <source>
        <dbReference type="SAM" id="SignalP"/>
    </source>
</evidence>
<dbReference type="Pfam" id="PF00041">
    <property type="entry name" value="fn3"/>
    <property type="match status" value="1"/>
</dbReference>
<organism evidence="5 6">
    <name type="scientific">Niabella yanshanensis</name>
    <dbReference type="NCBI Taxonomy" id="577386"/>
    <lineage>
        <taxon>Bacteria</taxon>
        <taxon>Pseudomonadati</taxon>
        <taxon>Bacteroidota</taxon>
        <taxon>Chitinophagia</taxon>
        <taxon>Chitinophagales</taxon>
        <taxon>Chitinophagaceae</taxon>
        <taxon>Niabella</taxon>
    </lineage>
</organism>
<keyword evidence="2" id="KW-0325">Glycoprotein</keyword>
<dbReference type="InterPro" id="IPR052063">
    <property type="entry name" value="Polysaccharide_Lyase_1"/>
</dbReference>
<dbReference type="PROSITE" id="PS50853">
    <property type="entry name" value="FN3"/>
    <property type="match status" value="1"/>
</dbReference>
<dbReference type="GO" id="GO:0016829">
    <property type="term" value="F:lyase activity"/>
    <property type="evidence" value="ECO:0007669"/>
    <property type="project" value="UniProtKB-KW"/>
</dbReference>
<evidence type="ECO:0000256" key="1">
    <source>
        <dbReference type="ARBA" id="ARBA00022723"/>
    </source>
</evidence>
<dbReference type="InterPro" id="IPR011050">
    <property type="entry name" value="Pectin_lyase_fold/virulence"/>
</dbReference>
<keyword evidence="6" id="KW-1185">Reference proteome</keyword>
<dbReference type="Proteomes" id="UP001325680">
    <property type="component" value="Chromosome"/>
</dbReference>
<dbReference type="InterPro" id="IPR013783">
    <property type="entry name" value="Ig-like_fold"/>
</dbReference>
<feature type="chain" id="PRO_5045702426" evidence="3">
    <location>
        <begin position="24"/>
        <end position="588"/>
    </location>
</feature>
<accession>A0ABZ0VZN9</accession>
<dbReference type="CDD" id="cd00063">
    <property type="entry name" value="FN3"/>
    <property type="match status" value="1"/>
</dbReference>
<evidence type="ECO:0000313" key="5">
    <source>
        <dbReference type="EMBL" id="WQD36396.1"/>
    </source>
</evidence>
<dbReference type="InterPro" id="IPR012334">
    <property type="entry name" value="Pectin_lyas_fold"/>
</dbReference>
<keyword evidence="3" id="KW-0732">Signal</keyword>
<dbReference type="Gene3D" id="2.160.20.10">
    <property type="entry name" value="Single-stranded right-handed beta-helix, Pectin lyase-like"/>
    <property type="match status" value="1"/>
</dbReference>
<dbReference type="EMBL" id="CP139960">
    <property type="protein sequence ID" value="WQD36396.1"/>
    <property type="molecule type" value="Genomic_DNA"/>
</dbReference>
<sequence>MVRISCIYSLKVLFIAFTFFTNSCNKNSNEPTKDSMELATPRGLHIQAAATSAKFTWSPVAGSYGYLVEIGKGTNFSGAFYKSDTLFMTTFEVANLEAKTDYTIRLKALHKDNPSATSKGLYETFKTAALAAPEEAFAFPGAEGAGKLTTGGRGGKVIKVTNLNDAGAGSLRDAINQAGKRIIVFEVSGNIKLKSRLQIKNGDVTIAGQTAPGDGICIQDQEVNIAANNVIIRYMRFRLGDTYVATIEADALWGRDLQDIILDHCSTSWSIDETASFYHNKNFTMQWCMITESLTNSGHSKGSHGYGGIWGGSPATFHHNLIAHHTNRNPRFDGGLRYSSGSGTQVGQFGPDKIDYRNNVIYNWSGNSTYGGENGQYNFVNNYYKSGPATPANSRYRFMQVSKDNATGAPDPTVFGVSYGTYYLSGNYMAGNGNVTANNWAGIVYDGGVTEAMAKKTEPFAFGEVIPPTAEQAFEAVLKYGGASYKRDAVDTRIMNEVRNGTATYKGSISGVSGIIDTQKDVGGWPVLNSLPAPADVDADGMPDAWETANDLDPKTANANGRNLSNVYDNIEVYINSLVKAITDGQKL</sequence>
<dbReference type="PANTHER" id="PTHR42970">
    <property type="entry name" value="PECTATE LYASE C-RELATED"/>
    <property type="match status" value="1"/>
</dbReference>
<evidence type="ECO:0000259" key="4">
    <source>
        <dbReference type="PROSITE" id="PS50853"/>
    </source>
</evidence>
<gene>
    <name evidence="5" type="ORF">U0035_12040</name>
</gene>
<dbReference type="Gene3D" id="2.60.40.10">
    <property type="entry name" value="Immunoglobulins"/>
    <property type="match status" value="1"/>
</dbReference>
<dbReference type="SUPFAM" id="SSF51126">
    <property type="entry name" value="Pectin lyase-like"/>
    <property type="match status" value="1"/>
</dbReference>
<feature type="signal peptide" evidence="3">
    <location>
        <begin position="1"/>
        <end position="23"/>
    </location>
</feature>
<protein>
    <submittedName>
        <fullName evidence="5">Pectate lyase</fullName>
    </submittedName>
</protein>
<proteinExistence type="predicted"/>
<dbReference type="RefSeq" id="WP_211316373.1">
    <property type="nucleotide sequence ID" value="NZ_CP139960.1"/>
</dbReference>
<dbReference type="PANTHER" id="PTHR42970:SF1">
    <property type="entry name" value="PECTATE LYASE C-RELATED"/>
    <property type="match status" value="1"/>
</dbReference>
<dbReference type="SUPFAM" id="SSF49265">
    <property type="entry name" value="Fibronectin type III"/>
    <property type="match status" value="1"/>
</dbReference>
<evidence type="ECO:0000313" key="6">
    <source>
        <dbReference type="Proteomes" id="UP001325680"/>
    </source>
</evidence>
<reference evidence="5 6" key="1">
    <citation type="submission" date="2023-12" db="EMBL/GenBank/DDBJ databases">
        <title>Genome sequencing and assembly of bacterial species from a model synthetic community.</title>
        <authorList>
            <person name="Hogle S.L."/>
        </authorList>
    </citation>
    <scope>NUCLEOTIDE SEQUENCE [LARGE SCALE GENOMIC DNA]</scope>
    <source>
        <strain evidence="5 6">HAMBI_3031</strain>
    </source>
</reference>
<keyword evidence="5" id="KW-0456">Lyase</keyword>
<name>A0ABZ0VZN9_9BACT</name>